<dbReference type="InterPro" id="IPR016460">
    <property type="entry name" value="COPB1"/>
</dbReference>
<accession>A0A3S5CDR7</accession>
<name>A0A3S5CDR7_9PLAT</name>
<dbReference type="OrthoDB" id="10261439at2759"/>
<dbReference type="PANTHER" id="PTHR10635">
    <property type="entry name" value="COATOMER SUBUNIT BETA"/>
    <property type="match status" value="1"/>
</dbReference>
<dbReference type="GO" id="GO:0006891">
    <property type="term" value="P:intra-Golgi vesicle-mediated transport"/>
    <property type="evidence" value="ECO:0007669"/>
    <property type="project" value="TreeGrafter"/>
</dbReference>
<dbReference type="PANTHER" id="PTHR10635:SF0">
    <property type="entry name" value="COATOMER SUBUNIT BETA"/>
    <property type="match status" value="1"/>
</dbReference>
<dbReference type="GO" id="GO:0006888">
    <property type="term" value="P:endoplasmic reticulum to Golgi vesicle-mediated transport"/>
    <property type="evidence" value="ECO:0007669"/>
    <property type="project" value="TreeGrafter"/>
</dbReference>
<evidence type="ECO:0000313" key="2">
    <source>
        <dbReference type="Proteomes" id="UP000784294"/>
    </source>
</evidence>
<keyword evidence="2" id="KW-1185">Reference proteome</keyword>
<comment type="caution">
    <text evidence="1">The sequence shown here is derived from an EMBL/GenBank/DDBJ whole genome shotgun (WGS) entry which is preliminary data.</text>
</comment>
<dbReference type="GO" id="GO:0030126">
    <property type="term" value="C:COPI vesicle coat"/>
    <property type="evidence" value="ECO:0007669"/>
    <property type="project" value="TreeGrafter"/>
</dbReference>
<reference evidence="1" key="1">
    <citation type="submission" date="2018-11" db="EMBL/GenBank/DDBJ databases">
        <authorList>
            <consortium name="Pathogen Informatics"/>
        </authorList>
    </citation>
    <scope>NUCLEOTIDE SEQUENCE</scope>
</reference>
<proteinExistence type="predicted"/>
<dbReference type="AlphaFoldDB" id="A0A3S5CDR7"/>
<organism evidence="1 2">
    <name type="scientific">Protopolystoma xenopodis</name>
    <dbReference type="NCBI Taxonomy" id="117903"/>
    <lineage>
        <taxon>Eukaryota</taxon>
        <taxon>Metazoa</taxon>
        <taxon>Spiralia</taxon>
        <taxon>Lophotrochozoa</taxon>
        <taxon>Platyhelminthes</taxon>
        <taxon>Monogenea</taxon>
        <taxon>Polyopisthocotylea</taxon>
        <taxon>Polystomatidea</taxon>
        <taxon>Polystomatidae</taxon>
        <taxon>Protopolystoma</taxon>
    </lineage>
</organism>
<sequence length="131" mass="14457">MIKVTADGTYITQTALTLRNPATSYERCDTVQRPVLQAALFDADYMSAVVLAVALVKLFCRFLAQISANETGYVSEADIIKRGRKINSFAAESMLIISSAIHLAKSQLLSHQVNPDHLDRMWICLKVNALA</sequence>
<gene>
    <name evidence="1" type="ORF">PXEA_LOCUS6275</name>
</gene>
<evidence type="ECO:0000313" key="1">
    <source>
        <dbReference type="EMBL" id="VEL12835.1"/>
    </source>
</evidence>
<protein>
    <submittedName>
        <fullName evidence="1">Uncharacterized protein</fullName>
    </submittedName>
</protein>
<dbReference type="EMBL" id="CAAALY010015993">
    <property type="protein sequence ID" value="VEL12835.1"/>
    <property type="molecule type" value="Genomic_DNA"/>
</dbReference>
<dbReference type="GO" id="GO:0006886">
    <property type="term" value="P:intracellular protein transport"/>
    <property type="evidence" value="ECO:0007669"/>
    <property type="project" value="InterPro"/>
</dbReference>
<dbReference type="Proteomes" id="UP000784294">
    <property type="component" value="Unassembled WGS sequence"/>
</dbReference>